<feature type="compositionally biased region" description="Basic and acidic residues" evidence="2">
    <location>
        <begin position="195"/>
        <end position="214"/>
    </location>
</feature>
<reference evidence="4 5" key="1">
    <citation type="submission" date="2014-06" db="EMBL/GenBank/DDBJ databases">
        <authorList>
            <person name="Swart Estienne"/>
        </authorList>
    </citation>
    <scope>NUCLEOTIDE SEQUENCE [LARGE SCALE GENOMIC DNA]</scope>
    <source>
        <strain evidence="4 5">130c</strain>
    </source>
</reference>
<feature type="compositionally biased region" description="Low complexity" evidence="2">
    <location>
        <begin position="133"/>
        <end position="145"/>
    </location>
</feature>
<keyword evidence="5" id="KW-1185">Reference proteome</keyword>
<sequence length="958" mass="111589">MQRGRARGSGGYRYQQQQQMTLQDLQRIQQYEEEKKNQPQGASRFNLAAGNYYPKQSYQNIMQNNIPLDIGNVINMLSQELNNNSQNYDQQVPTWSNRNQNDTFYNQQPVPSYQQNQTNFQPKSAQPIRNFQTNNTANNSYSNPNQTSNQFRSGFGTVSQSKNNESHHSIQQSPTTQEQISENETFRGGRGSRGTRGDRGDRGGYRGRAERRGFDNNNNRGTQPFNRGRGRGNPDLESIKLSEPAKIVDNLLNTKDLSASIDATKYSTRGYSLFIYIWHKIYFDKNVQQTELNIISSAFLESQFFTKFSTQYVPELNLNIRSMNDIRLRLDDLKLVFELLLSLIDKFKSKIHKLPISAISTFIMDDVTLILDLYDPLDLYASFVGELQVMALKLKEKKMQYMKETQEEQKQIEEKKKKSKAMREDLNLIIQPPDDFQDIDVIPTFHELQKDGIPFLRKMPTEGVFQNTHYYLDVVYRLLREDAIRPLREGISVMSKQQNLGQIQDQSNYQIQKKLNRDLRDAGVKLYDEVALYNLTITRNSPDIAITLRIFEKGKSNWMTSKKLLPGSLVIISKDEFKSFDFFLVSERNGKQMTETSKKFKFIDIQIQLITGDDAAYQQNLGIQDLDLEYVKWDANNMPSIYGFYFINQNQFSSKKFDLLKQQEFIIQYNLHLKVLSQWSQQVEQKESENIELQQIESIQQRSLLNYYQTVLLNLGENEIEELIEKVFLTVQQYHSEGKIHKNITLESFIIQEFEDGNYDIKFKQQDLLQQLSNQVQIPKQPQENTSFLTSSYSAMQNEEEYYQGDDLIATFHALLILLEPQNVKWLQNYNKFNCNPTREELKQIAKLKQNLNLNDFKSYPAKAIASQIKKLEGTKDFNKQSYCDKLYENKVWDDLNMDIKQFKSQGNVPIQADPKPRDEDTSSNQTPFNLGNIIFAGVILSCTYGICEIIKQNQEKR</sequence>
<evidence type="ECO:0000313" key="5">
    <source>
        <dbReference type="Proteomes" id="UP000039865"/>
    </source>
</evidence>
<feature type="compositionally biased region" description="Polar residues" evidence="2">
    <location>
        <begin position="87"/>
        <end position="132"/>
    </location>
</feature>
<feature type="coiled-coil region" evidence="1">
    <location>
        <begin position="391"/>
        <end position="425"/>
    </location>
</feature>
<dbReference type="EMBL" id="CCKQ01003743">
    <property type="protein sequence ID" value="CDW74883.1"/>
    <property type="molecule type" value="Genomic_DNA"/>
</dbReference>
<gene>
    <name evidence="4" type="primary">Contig8836.g9437</name>
    <name evidence="4" type="ORF">STYLEM_3867</name>
</gene>
<evidence type="ECO:0000256" key="2">
    <source>
        <dbReference type="SAM" id="MobiDB-lite"/>
    </source>
</evidence>
<dbReference type="Proteomes" id="UP000039865">
    <property type="component" value="Unassembled WGS sequence"/>
</dbReference>
<evidence type="ECO:0000313" key="4">
    <source>
        <dbReference type="EMBL" id="CDW74883.1"/>
    </source>
</evidence>
<protein>
    <recommendedName>
        <fullName evidence="3">ZNFX1 domain-containing protein</fullName>
    </recommendedName>
</protein>
<feature type="compositionally biased region" description="Polar residues" evidence="2">
    <location>
        <begin position="215"/>
        <end position="225"/>
    </location>
</feature>
<accession>A0A078A0C0</accession>
<dbReference type="InParanoid" id="A0A078A0C0"/>
<feature type="domain" description="ZNFX1" evidence="3">
    <location>
        <begin position="521"/>
        <end position="604"/>
    </location>
</feature>
<organism evidence="4 5">
    <name type="scientific">Stylonychia lemnae</name>
    <name type="common">Ciliate</name>
    <dbReference type="NCBI Taxonomy" id="5949"/>
    <lineage>
        <taxon>Eukaryota</taxon>
        <taxon>Sar</taxon>
        <taxon>Alveolata</taxon>
        <taxon>Ciliophora</taxon>
        <taxon>Intramacronucleata</taxon>
        <taxon>Spirotrichea</taxon>
        <taxon>Stichotrichia</taxon>
        <taxon>Sporadotrichida</taxon>
        <taxon>Oxytrichidae</taxon>
        <taxon>Stylonychinae</taxon>
        <taxon>Stylonychia</taxon>
    </lineage>
</organism>
<dbReference type="AlphaFoldDB" id="A0A078A0C0"/>
<dbReference type="InterPro" id="IPR057373">
    <property type="entry name" value="ZNFX1"/>
</dbReference>
<dbReference type="Pfam" id="PF25396">
    <property type="entry name" value="ZNFX1"/>
    <property type="match status" value="1"/>
</dbReference>
<feature type="region of interest" description="Disordered" evidence="2">
    <location>
        <begin position="907"/>
        <end position="926"/>
    </location>
</feature>
<name>A0A078A0C0_STYLE</name>
<proteinExistence type="predicted"/>
<feature type="compositionally biased region" description="Polar residues" evidence="2">
    <location>
        <begin position="146"/>
        <end position="183"/>
    </location>
</feature>
<keyword evidence="1" id="KW-0175">Coiled coil</keyword>
<feature type="region of interest" description="Disordered" evidence="2">
    <location>
        <begin position="87"/>
        <end position="237"/>
    </location>
</feature>
<evidence type="ECO:0000259" key="3">
    <source>
        <dbReference type="Pfam" id="PF25396"/>
    </source>
</evidence>
<evidence type="ECO:0000256" key="1">
    <source>
        <dbReference type="SAM" id="Coils"/>
    </source>
</evidence>